<organism evidence="1 2">
    <name type="scientific">Xylanimonas oleitrophica</name>
    <dbReference type="NCBI Taxonomy" id="2607479"/>
    <lineage>
        <taxon>Bacteria</taxon>
        <taxon>Bacillati</taxon>
        <taxon>Actinomycetota</taxon>
        <taxon>Actinomycetes</taxon>
        <taxon>Micrococcales</taxon>
        <taxon>Promicromonosporaceae</taxon>
        <taxon>Xylanimonas</taxon>
    </lineage>
</organism>
<reference evidence="1 2" key="1">
    <citation type="submission" date="2018-06" db="EMBL/GenBank/DDBJ databases">
        <title>Whole genome sequencing of a novel hydrocarbon degrading bacterial strain, PW21 isolated from oil contaminated produced water sample.</title>
        <authorList>
            <person name="Nagkirti P."/>
            <person name="Shaikh A."/>
            <person name="Gowdaman V."/>
            <person name="Engineer A.E."/>
            <person name="Dagar S."/>
            <person name="Dhakephalkar P.K."/>
        </authorList>
    </citation>
    <scope>NUCLEOTIDE SEQUENCE [LARGE SCALE GENOMIC DNA]</scope>
    <source>
        <strain evidence="1 2">PW21</strain>
    </source>
</reference>
<dbReference type="Proteomes" id="UP000248783">
    <property type="component" value="Unassembled WGS sequence"/>
</dbReference>
<keyword evidence="2" id="KW-1185">Reference proteome</keyword>
<dbReference type="EMBL" id="QKWH01000015">
    <property type="protein sequence ID" value="PZR51803.1"/>
    <property type="molecule type" value="Genomic_DNA"/>
</dbReference>
<protein>
    <recommendedName>
        <fullName evidence="3">DUF4265 domain-containing protein</fullName>
    </recommendedName>
</protein>
<sequence length="142" mass="16358">MWRDRSNFIIAIDVDPADTNVTTEQLWARKVDDRHFELCCIPFFAYDLALGDVVEVDADYMVRRVSTASGRYVFRVYFERGNFGNRDSTVEELEALGAQVEWSSPSLLAVDARDQKHAQQVADYLHEQEKAQRLMYETGKTA</sequence>
<comment type="caution">
    <text evidence="1">The sequence shown here is derived from an EMBL/GenBank/DDBJ whole genome shotgun (WGS) entry which is preliminary data.</text>
</comment>
<evidence type="ECO:0000313" key="2">
    <source>
        <dbReference type="Proteomes" id="UP000248783"/>
    </source>
</evidence>
<proteinExistence type="predicted"/>
<dbReference type="AlphaFoldDB" id="A0A2W5WM75"/>
<gene>
    <name evidence="1" type="ORF">DNL40_14350</name>
</gene>
<name>A0A2W5WM75_9MICO</name>
<dbReference type="InterPro" id="IPR025361">
    <property type="entry name" value="DUF4265"/>
</dbReference>
<accession>A0A2W5WM75</accession>
<dbReference type="Pfam" id="PF14085">
    <property type="entry name" value="DUF4265"/>
    <property type="match status" value="1"/>
</dbReference>
<evidence type="ECO:0008006" key="3">
    <source>
        <dbReference type="Google" id="ProtNLM"/>
    </source>
</evidence>
<evidence type="ECO:0000313" key="1">
    <source>
        <dbReference type="EMBL" id="PZR51803.1"/>
    </source>
</evidence>